<sequence length="77" mass="8824">MFFNCSIRIVVTLDQEVKSYLVVLTSQVERIYDAVRFTTERVLQIFQFGRIAIIPVGVNDILEDIEKGMPFIVGSIE</sequence>
<dbReference type="Proteomes" id="UP000479000">
    <property type="component" value="Unassembled WGS sequence"/>
</dbReference>
<evidence type="ECO:0000313" key="3">
    <source>
        <dbReference type="Proteomes" id="UP000479000"/>
    </source>
</evidence>
<proteinExistence type="predicted"/>
<feature type="non-terminal residue" evidence="2">
    <location>
        <position position="77"/>
    </location>
</feature>
<dbReference type="EMBL" id="CADCXU010033604">
    <property type="protein sequence ID" value="CAB0018962.1"/>
    <property type="molecule type" value="Genomic_DNA"/>
</dbReference>
<organism evidence="2 3">
    <name type="scientific">Nesidiocoris tenuis</name>
    <dbReference type="NCBI Taxonomy" id="355587"/>
    <lineage>
        <taxon>Eukaryota</taxon>
        <taxon>Metazoa</taxon>
        <taxon>Ecdysozoa</taxon>
        <taxon>Arthropoda</taxon>
        <taxon>Hexapoda</taxon>
        <taxon>Insecta</taxon>
        <taxon>Pterygota</taxon>
        <taxon>Neoptera</taxon>
        <taxon>Paraneoptera</taxon>
        <taxon>Hemiptera</taxon>
        <taxon>Heteroptera</taxon>
        <taxon>Panheteroptera</taxon>
        <taxon>Cimicomorpha</taxon>
        <taxon>Miridae</taxon>
        <taxon>Dicyphina</taxon>
        <taxon>Nesidiocoris</taxon>
    </lineage>
</organism>
<accession>A0A6H5HKY4</accession>
<dbReference type="AlphaFoldDB" id="A0A6H5HKY4"/>
<evidence type="ECO:0000313" key="2">
    <source>
        <dbReference type="EMBL" id="CAB0018962.1"/>
    </source>
</evidence>
<dbReference type="EMBL" id="CADCXU010004796">
    <property type="protein sequence ID" value="CAA9996678.1"/>
    <property type="molecule type" value="Genomic_DNA"/>
</dbReference>
<protein>
    <submittedName>
        <fullName evidence="2">Uncharacterized protein</fullName>
    </submittedName>
</protein>
<evidence type="ECO:0000313" key="1">
    <source>
        <dbReference type="EMBL" id="CAA9996678.1"/>
    </source>
</evidence>
<name>A0A6H5HKY4_9HEMI</name>
<reference evidence="2 3" key="1">
    <citation type="submission" date="2020-02" db="EMBL/GenBank/DDBJ databases">
        <authorList>
            <person name="Ferguson B K."/>
        </authorList>
    </citation>
    <scope>NUCLEOTIDE SEQUENCE [LARGE SCALE GENOMIC DNA]</scope>
</reference>
<keyword evidence="3" id="KW-1185">Reference proteome</keyword>
<gene>
    <name evidence="2" type="ORF">NTEN_LOCUS22674</name>
    <name evidence="1" type="ORF">NTEN_LOCUS3144</name>
</gene>